<proteinExistence type="predicted"/>
<keyword evidence="4" id="KW-0449">Lipoprotein</keyword>
<evidence type="ECO:0000313" key="6">
    <source>
        <dbReference type="EMBL" id="SQC05740.1"/>
    </source>
</evidence>
<gene>
    <name evidence="6" type="ORF">NCTC9128_00323</name>
</gene>
<keyword evidence="1" id="KW-0732">Signal</keyword>
<dbReference type="EMBL" id="UAWN01000002">
    <property type="protein sequence ID" value="SQC05740.1"/>
    <property type="molecule type" value="Genomic_DNA"/>
</dbReference>
<sequence length="105" mass="11884">MKSLFSSIVLLCFERPRGAMADEVTHTQYACDDSKTLDVVYIGDYAVIQQMDELIPMKRAVSGSGMRYVPLNKDYIYELWGKGSNMNLSTYDGKKNEDILSNCKP</sequence>
<dbReference type="InterPro" id="IPR018660">
    <property type="entry name" value="MliC"/>
</dbReference>
<reference evidence="6 7" key="1">
    <citation type="submission" date="2018-06" db="EMBL/GenBank/DDBJ databases">
        <authorList>
            <consortium name="Pathogen Informatics"/>
            <person name="Doyle S."/>
        </authorList>
    </citation>
    <scope>NUCLEOTIDE SEQUENCE [LARGE SCALE GENOMIC DNA]</scope>
    <source>
        <strain evidence="6 7">NCTC9128</strain>
    </source>
</reference>
<dbReference type="InterPro" id="IPR036328">
    <property type="entry name" value="MliC_sf"/>
</dbReference>
<name>A0A2X3E5J1_KLEPN</name>
<dbReference type="Proteomes" id="UP000251088">
    <property type="component" value="Unassembled WGS sequence"/>
</dbReference>
<keyword evidence="2" id="KW-0472">Membrane</keyword>
<keyword evidence="3" id="KW-0564">Palmitate</keyword>
<evidence type="ECO:0000259" key="5">
    <source>
        <dbReference type="Pfam" id="PF09864"/>
    </source>
</evidence>
<evidence type="ECO:0000256" key="2">
    <source>
        <dbReference type="ARBA" id="ARBA00023136"/>
    </source>
</evidence>
<dbReference type="Pfam" id="PF09864">
    <property type="entry name" value="MliC"/>
    <property type="match status" value="1"/>
</dbReference>
<accession>A0A2X3E5J1</accession>
<feature type="domain" description="C-type lysozyme inhibitor" evidence="5">
    <location>
        <begin position="29"/>
        <end position="95"/>
    </location>
</feature>
<dbReference type="AlphaFoldDB" id="A0A2X3E5J1"/>
<protein>
    <submittedName>
        <fullName evidence="6">Lysozyme inhibitor</fullName>
    </submittedName>
</protein>
<evidence type="ECO:0000256" key="3">
    <source>
        <dbReference type="ARBA" id="ARBA00023139"/>
    </source>
</evidence>
<dbReference type="SUPFAM" id="SSF141488">
    <property type="entry name" value="YdhA-like"/>
    <property type="match status" value="1"/>
</dbReference>
<evidence type="ECO:0000256" key="4">
    <source>
        <dbReference type="ARBA" id="ARBA00023288"/>
    </source>
</evidence>
<dbReference type="Gene3D" id="2.40.128.200">
    <property type="match status" value="1"/>
</dbReference>
<organism evidence="6 7">
    <name type="scientific">Klebsiella pneumoniae</name>
    <dbReference type="NCBI Taxonomy" id="573"/>
    <lineage>
        <taxon>Bacteria</taxon>
        <taxon>Pseudomonadati</taxon>
        <taxon>Pseudomonadota</taxon>
        <taxon>Gammaproteobacteria</taxon>
        <taxon>Enterobacterales</taxon>
        <taxon>Enterobacteriaceae</taxon>
        <taxon>Klebsiella/Raoultella group</taxon>
        <taxon>Klebsiella</taxon>
        <taxon>Klebsiella pneumoniae complex</taxon>
    </lineage>
</organism>
<evidence type="ECO:0000256" key="1">
    <source>
        <dbReference type="ARBA" id="ARBA00022729"/>
    </source>
</evidence>
<dbReference type="NCBIfam" id="NF010363">
    <property type="entry name" value="PRK13791.1"/>
    <property type="match status" value="1"/>
</dbReference>
<evidence type="ECO:0000313" key="7">
    <source>
        <dbReference type="Proteomes" id="UP000251088"/>
    </source>
</evidence>